<evidence type="ECO:0000259" key="3">
    <source>
        <dbReference type="SMART" id="SM00331"/>
    </source>
</evidence>
<dbReference type="PANTHER" id="PTHR43156">
    <property type="entry name" value="STAGE II SPORULATION PROTEIN E-RELATED"/>
    <property type="match status" value="1"/>
</dbReference>
<dbReference type="InterPro" id="IPR052016">
    <property type="entry name" value="Bact_Sigma-Reg"/>
</dbReference>
<name>A0ABT6ZNW0_9ACTN</name>
<dbReference type="RefSeq" id="WP_274043636.1">
    <property type="nucleotide sequence ID" value="NZ_JANCPR020000002.1"/>
</dbReference>
<dbReference type="Proteomes" id="UP001214441">
    <property type="component" value="Unassembled WGS sequence"/>
</dbReference>
<comment type="caution">
    <text evidence="4">The sequence shown here is derived from an EMBL/GenBank/DDBJ whole genome shotgun (WGS) entry which is preliminary data.</text>
</comment>
<dbReference type="InterPro" id="IPR036457">
    <property type="entry name" value="PPM-type-like_dom_sf"/>
</dbReference>
<dbReference type="EC" id="3.1.3.16" evidence="4"/>
<dbReference type="InterPro" id="IPR001932">
    <property type="entry name" value="PPM-type_phosphatase-like_dom"/>
</dbReference>
<dbReference type="SMART" id="SM00331">
    <property type="entry name" value="PP2C_SIG"/>
    <property type="match status" value="1"/>
</dbReference>
<reference evidence="4 5" key="1">
    <citation type="submission" date="2023-05" db="EMBL/GenBank/DDBJ databases">
        <title>Streptantibioticus silvisoli sp. nov., acidotolerant actinomycetes 1 from pine litter.</title>
        <authorList>
            <person name="Swiecimska M."/>
            <person name="Golinska P."/>
            <person name="Sangal V."/>
            <person name="Wachnowicz B."/>
            <person name="Goodfellow M."/>
        </authorList>
    </citation>
    <scope>NUCLEOTIDE SEQUENCE [LARGE SCALE GENOMIC DNA]</scope>
    <source>
        <strain evidence="4 5">DSM 42109</strain>
    </source>
</reference>
<dbReference type="GO" id="GO:0004722">
    <property type="term" value="F:protein serine/threonine phosphatase activity"/>
    <property type="evidence" value="ECO:0007669"/>
    <property type="project" value="UniProtKB-EC"/>
</dbReference>
<keyword evidence="1 4" id="KW-0378">Hydrolase</keyword>
<feature type="transmembrane region" description="Helical" evidence="2">
    <location>
        <begin position="28"/>
        <end position="53"/>
    </location>
</feature>
<gene>
    <name evidence="4" type="ORF">NMN56_002030</name>
</gene>
<evidence type="ECO:0000313" key="4">
    <source>
        <dbReference type="EMBL" id="MDJ1130745.1"/>
    </source>
</evidence>
<keyword evidence="2" id="KW-0812">Transmembrane</keyword>
<feature type="transmembrane region" description="Helical" evidence="2">
    <location>
        <begin position="65"/>
        <end position="84"/>
    </location>
</feature>
<protein>
    <submittedName>
        <fullName evidence="4">PP2C family protein-serine/threonine phosphatase</fullName>
        <ecNumber evidence="4">3.1.3.16</ecNumber>
    </submittedName>
</protein>
<dbReference type="Pfam" id="PF07228">
    <property type="entry name" value="SpoIIE"/>
    <property type="match status" value="1"/>
</dbReference>
<accession>A0ABT6ZNW0</accession>
<dbReference type="Gene3D" id="3.60.40.10">
    <property type="entry name" value="PPM-type phosphatase domain"/>
    <property type="match status" value="1"/>
</dbReference>
<keyword evidence="2" id="KW-0472">Membrane</keyword>
<keyword evidence="2" id="KW-1133">Transmembrane helix</keyword>
<sequence length="380" mass="39370">MFTVVALALDAALPSTFSFGSLLSVSVVLAALVYPVAAVTGTGVAGMAALLCLEVLEGGPAAHAIGTLITLAVVTLFGTLLAAVRVHALARLTRVETVAEVVQLALLRPLPTRSGPLRVAGFYRGADDEALIGGDLYSVRATRFGVRALVGDVKGKGIAATETVATVVSAFREAAMFAPDLQVVAERIESAMALDRADAAAGTSSPSGKRKAVATVAAMRKTEETDELFTTAVLMEFARDGSAVRVLNRGHPPPLRLGPYGASALETEYSVPLGFGDLAPAGSDVHHFTLNPDELLLAYSDGVTEARDEHGDFYPLAARLTARFCGSATRLVPADVVSFLQDDVASWAAGLNDDMVAVVLQPDPQGATVTPPSRAPAPPQ</sequence>
<evidence type="ECO:0000256" key="2">
    <source>
        <dbReference type="SAM" id="Phobius"/>
    </source>
</evidence>
<feature type="domain" description="PPM-type phosphatase" evidence="3">
    <location>
        <begin position="117"/>
        <end position="362"/>
    </location>
</feature>
<dbReference type="PANTHER" id="PTHR43156:SF2">
    <property type="entry name" value="STAGE II SPORULATION PROTEIN E"/>
    <property type="match status" value="1"/>
</dbReference>
<dbReference type="EMBL" id="JANCPR020000002">
    <property type="protein sequence ID" value="MDJ1130745.1"/>
    <property type="molecule type" value="Genomic_DNA"/>
</dbReference>
<evidence type="ECO:0000256" key="1">
    <source>
        <dbReference type="ARBA" id="ARBA00022801"/>
    </source>
</evidence>
<evidence type="ECO:0000313" key="5">
    <source>
        <dbReference type="Proteomes" id="UP001214441"/>
    </source>
</evidence>
<keyword evidence="5" id="KW-1185">Reference proteome</keyword>
<proteinExistence type="predicted"/>
<organism evidence="4 5">
    <name type="scientific">Streptomyces iconiensis</name>
    <dbReference type="NCBI Taxonomy" id="1384038"/>
    <lineage>
        <taxon>Bacteria</taxon>
        <taxon>Bacillati</taxon>
        <taxon>Actinomycetota</taxon>
        <taxon>Actinomycetes</taxon>
        <taxon>Kitasatosporales</taxon>
        <taxon>Streptomycetaceae</taxon>
        <taxon>Streptomyces</taxon>
    </lineage>
</organism>